<sequence>MDGSQKLKLLIIGKSAKPRCFKGIKSQPTVYRKYGFKNIESIEQSSELPKITNSYSGWGHLPNYGELPFEDYSQVDDDISVHGAEILNLVHLDKEENKEEQPPIPVTLSESRRSLITLRFYTLRTDTSNDFFVALTTIENSLNNDKNLK</sequence>
<keyword evidence="2" id="KW-1185">Reference proteome</keyword>
<gene>
    <name evidence="1" type="ORF">LAZ67_21000358</name>
</gene>
<protein>
    <submittedName>
        <fullName evidence="1">Uncharacterized protein</fullName>
    </submittedName>
</protein>
<organism evidence="1 2">
    <name type="scientific">Cordylochernes scorpioides</name>
    <dbReference type="NCBI Taxonomy" id="51811"/>
    <lineage>
        <taxon>Eukaryota</taxon>
        <taxon>Metazoa</taxon>
        <taxon>Ecdysozoa</taxon>
        <taxon>Arthropoda</taxon>
        <taxon>Chelicerata</taxon>
        <taxon>Arachnida</taxon>
        <taxon>Pseudoscorpiones</taxon>
        <taxon>Cheliferoidea</taxon>
        <taxon>Chernetidae</taxon>
        <taxon>Cordylochernes</taxon>
    </lineage>
</organism>
<reference evidence="1 2" key="1">
    <citation type="submission" date="2022-01" db="EMBL/GenBank/DDBJ databases">
        <title>A chromosomal length assembly of Cordylochernes scorpioides.</title>
        <authorList>
            <person name="Zeh D."/>
            <person name="Zeh J."/>
        </authorList>
    </citation>
    <scope>NUCLEOTIDE SEQUENCE [LARGE SCALE GENOMIC DNA]</scope>
    <source>
        <strain evidence="1">IN4F17</strain>
        <tissue evidence="1">Whole Body</tissue>
    </source>
</reference>
<proteinExistence type="predicted"/>
<dbReference type="Proteomes" id="UP001235939">
    <property type="component" value="Chromosome 21"/>
</dbReference>
<evidence type="ECO:0000313" key="1">
    <source>
        <dbReference type="EMBL" id="UYV81997.1"/>
    </source>
</evidence>
<dbReference type="EMBL" id="CP092883">
    <property type="protein sequence ID" value="UYV81997.1"/>
    <property type="molecule type" value="Genomic_DNA"/>
</dbReference>
<accession>A0ABY6LNM9</accession>
<name>A0ABY6LNM9_9ARAC</name>
<evidence type="ECO:0000313" key="2">
    <source>
        <dbReference type="Proteomes" id="UP001235939"/>
    </source>
</evidence>